<sequence length="32" mass="3645">MSKQALHEKATSRHDPHAPVTIQVEVVEVYED</sequence>
<evidence type="ECO:0000313" key="1">
    <source>
        <dbReference type="EMBL" id="KKK78397.1"/>
    </source>
</evidence>
<feature type="non-terminal residue" evidence="1">
    <location>
        <position position="32"/>
    </location>
</feature>
<accession>A0A0F8YAG8</accession>
<dbReference type="EMBL" id="LAZR01054508">
    <property type="protein sequence ID" value="KKK78397.1"/>
    <property type="molecule type" value="Genomic_DNA"/>
</dbReference>
<reference evidence="1" key="1">
    <citation type="journal article" date="2015" name="Nature">
        <title>Complex archaea that bridge the gap between prokaryotes and eukaryotes.</title>
        <authorList>
            <person name="Spang A."/>
            <person name="Saw J.H."/>
            <person name="Jorgensen S.L."/>
            <person name="Zaremba-Niedzwiedzka K."/>
            <person name="Martijn J."/>
            <person name="Lind A.E."/>
            <person name="van Eijk R."/>
            <person name="Schleper C."/>
            <person name="Guy L."/>
            <person name="Ettema T.J."/>
        </authorList>
    </citation>
    <scope>NUCLEOTIDE SEQUENCE</scope>
</reference>
<comment type="caution">
    <text evidence="1">The sequence shown here is derived from an EMBL/GenBank/DDBJ whole genome shotgun (WGS) entry which is preliminary data.</text>
</comment>
<name>A0A0F8YAG8_9ZZZZ</name>
<gene>
    <name evidence="1" type="ORF">LCGC14_2843950</name>
</gene>
<proteinExistence type="predicted"/>
<organism evidence="1">
    <name type="scientific">marine sediment metagenome</name>
    <dbReference type="NCBI Taxonomy" id="412755"/>
    <lineage>
        <taxon>unclassified sequences</taxon>
        <taxon>metagenomes</taxon>
        <taxon>ecological metagenomes</taxon>
    </lineage>
</organism>
<protein>
    <submittedName>
        <fullName evidence="1">Uncharacterized protein</fullName>
    </submittedName>
</protein>
<dbReference type="AlphaFoldDB" id="A0A0F8YAG8"/>